<proteinExistence type="predicted"/>
<evidence type="ECO:0008006" key="2">
    <source>
        <dbReference type="Google" id="ProtNLM"/>
    </source>
</evidence>
<accession>A0A0F9LF09</accession>
<reference evidence="1" key="1">
    <citation type="journal article" date="2015" name="Nature">
        <title>Complex archaea that bridge the gap between prokaryotes and eukaryotes.</title>
        <authorList>
            <person name="Spang A."/>
            <person name="Saw J.H."/>
            <person name="Jorgensen S.L."/>
            <person name="Zaremba-Niedzwiedzka K."/>
            <person name="Martijn J."/>
            <person name="Lind A.E."/>
            <person name="van Eijk R."/>
            <person name="Schleper C."/>
            <person name="Guy L."/>
            <person name="Ettema T.J."/>
        </authorList>
    </citation>
    <scope>NUCLEOTIDE SEQUENCE</scope>
</reference>
<dbReference type="AlphaFoldDB" id="A0A0F9LF09"/>
<name>A0A0F9LF09_9ZZZZ</name>
<protein>
    <recommendedName>
        <fullName evidence="2">HNH domain-containing protein</fullName>
    </recommendedName>
</protein>
<dbReference type="InterPro" id="IPR003615">
    <property type="entry name" value="HNH_nuc"/>
</dbReference>
<organism evidence="1">
    <name type="scientific">marine sediment metagenome</name>
    <dbReference type="NCBI Taxonomy" id="412755"/>
    <lineage>
        <taxon>unclassified sequences</taxon>
        <taxon>metagenomes</taxon>
        <taxon>ecological metagenomes</taxon>
    </lineage>
</organism>
<gene>
    <name evidence="1" type="ORF">LCGC14_1207300</name>
</gene>
<dbReference type="EMBL" id="LAZR01006252">
    <property type="protein sequence ID" value="KKM93539.1"/>
    <property type="molecule type" value="Genomic_DNA"/>
</dbReference>
<comment type="caution">
    <text evidence="1">The sequence shown here is derived from an EMBL/GenBank/DDBJ whole genome shotgun (WGS) entry which is preliminary data.</text>
</comment>
<evidence type="ECO:0000313" key="1">
    <source>
        <dbReference type="EMBL" id="KKM93539.1"/>
    </source>
</evidence>
<feature type="non-terminal residue" evidence="1">
    <location>
        <position position="1"/>
    </location>
</feature>
<dbReference type="CDD" id="cd00085">
    <property type="entry name" value="HNHc"/>
    <property type="match status" value="1"/>
</dbReference>
<sequence length="167" mass="18726">KQDHYRADCKPHEGGCRNCGQPPTGRFRFYCGDACRDVFEADHFWGTARWAALERAALCPLDGPNPRLARMVVVCACCGILTYRYEVNHIAPVNGDRGFFSCANHQDNLEVLCHQCHVMATREQRRRGIIGPDGTCEPLRAVELLLGLAEDLPEPKSSTDLRQMVLL</sequence>